<dbReference type="InterPro" id="IPR007219">
    <property type="entry name" value="XnlR_reg_dom"/>
</dbReference>
<dbReference type="AlphaFoldDB" id="A0A3D8QVS2"/>
<protein>
    <recommendedName>
        <fullName evidence="3">Xylanolytic transcriptional activator regulatory domain-containing protein</fullName>
    </recommendedName>
</protein>
<dbReference type="CDD" id="cd12148">
    <property type="entry name" value="fungal_TF_MHR"/>
    <property type="match status" value="1"/>
</dbReference>
<dbReference type="GO" id="GO:0003677">
    <property type="term" value="F:DNA binding"/>
    <property type="evidence" value="ECO:0007669"/>
    <property type="project" value="InterPro"/>
</dbReference>
<dbReference type="GO" id="GO:0006351">
    <property type="term" value="P:DNA-templated transcription"/>
    <property type="evidence" value="ECO:0007669"/>
    <property type="project" value="InterPro"/>
</dbReference>
<dbReference type="Proteomes" id="UP000256328">
    <property type="component" value="Unassembled WGS sequence"/>
</dbReference>
<evidence type="ECO:0000256" key="2">
    <source>
        <dbReference type="SAM" id="MobiDB-lite"/>
    </source>
</evidence>
<evidence type="ECO:0000259" key="3">
    <source>
        <dbReference type="SMART" id="SM00906"/>
    </source>
</evidence>
<gene>
    <name evidence="4" type="ORF">BP5796_10306</name>
</gene>
<comment type="caution">
    <text evidence="4">The sequence shown here is derived from an EMBL/GenBank/DDBJ whole genome shotgun (WGS) entry which is preliminary data.</text>
</comment>
<name>A0A3D8QVS2_9HELO</name>
<dbReference type="Pfam" id="PF04082">
    <property type="entry name" value="Fungal_trans"/>
    <property type="match status" value="1"/>
</dbReference>
<dbReference type="PANTHER" id="PTHR46910:SF25">
    <property type="entry name" value="ABC-TRANSPORTER-REGULATING TRANSCRIPTION FACTOR"/>
    <property type="match status" value="1"/>
</dbReference>
<dbReference type="PANTHER" id="PTHR46910">
    <property type="entry name" value="TRANSCRIPTION FACTOR PDR1"/>
    <property type="match status" value="1"/>
</dbReference>
<reference evidence="4 5" key="1">
    <citation type="journal article" date="2018" name="IMA Fungus">
        <title>IMA Genome-F 9: Draft genome sequence of Annulohypoxylon stygium, Aspergillus mulundensis, Berkeleyomyces basicola (syn. Thielaviopsis basicola), Ceratocystis smalleyi, two Cercospora beticola strains, Coleophoma cylindrospora, Fusarium fracticaudum, Phialophora cf. hyalina, and Morchella septimelata.</title>
        <authorList>
            <person name="Wingfield B.D."/>
            <person name="Bills G.F."/>
            <person name="Dong Y."/>
            <person name="Huang W."/>
            <person name="Nel W.J."/>
            <person name="Swalarsk-Parry B.S."/>
            <person name="Vaghefi N."/>
            <person name="Wilken P.M."/>
            <person name="An Z."/>
            <person name="de Beer Z.W."/>
            <person name="De Vos L."/>
            <person name="Chen L."/>
            <person name="Duong T.A."/>
            <person name="Gao Y."/>
            <person name="Hammerbacher A."/>
            <person name="Kikkert J.R."/>
            <person name="Li Y."/>
            <person name="Li H."/>
            <person name="Li K."/>
            <person name="Li Q."/>
            <person name="Liu X."/>
            <person name="Ma X."/>
            <person name="Naidoo K."/>
            <person name="Pethybridge S.J."/>
            <person name="Sun J."/>
            <person name="Steenkamp E.T."/>
            <person name="van der Nest M.A."/>
            <person name="van Wyk S."/>
            <person name="Wingfield M.J."/>
            <person name="Xiong C."/>
            <person name="Yue Q."/>
            <person name="Zhang X."/>
        </authorList>
    </citation>
    <scope>NUCLEOTIDE SEQUENCE [LARGE SCALE GENOMIC DNA]</scope>
    <source>
        <strain evidence="4 5">BP5796</strain>
    </source>
</reference>
<keyword evidence="1" id="KW-0539">Nucleus</keyword>
<dbReference type="EMBL" id="PDLN01000015">
    <property type="protein sequence ID" value="RDW65614.1"/>
    <property type="molecule type" value="Genomic_DNA"/>
</dbReference>
<evidence type="ECO:0000256" key="1">
    <source>
        <dbReference type="ARBA" id="ARBA00023242"/>
    </source>
</evidence>
<proteinExistence type="predicted"/>
<evidence type="ECO:0000313" key="5">
    <source>
        <dbReference type="Proteomes" id="UP000256328"/>
    </source>
</evidence>
<dbReference type="SMART" id="SM00906">
    <property type="entry name" value="Fungal_trans"/>
    <property type="match status" value="1"/>
</dbReference>
<evidence type="ECO:0000313" key="4">
    <source>
        <dbReference type="EMBL" id="RDW65614.1"/>
    </source>
</evidence>
<keyword evidence="5" id="KW-1185">Reference proteome</keyword>
<sequence>MTGIASSPQSDPTRGPGGRQALEKRLQRMEEVLQGQGSTELGDDEVDKVRQTQLETPGRKRKASHPSLELSDSRPGVKRTQRQTRNTSLQLVSGSLQNADPSPESIQHTPGPVESDLQVSAPYWKLAAASDVLARRNYKSLPLKAEARLLILETFECFNAAFPVFDQASFLTTFEARYNNDRRGDLAWWACLNVVFALAHRFRAMRTRDSHSEDFHAWGYLQNALSVLTELTLQEPNLLAVQAILGMAITLQGTSNPRPCSVLISTAFKIAQSMKLHRKDQGPSLSTAELEQRKRVFWIAYAIDKDLTLQTGDPPAQDDDDMDVELPTETTDLDAVGASGFNFFNLRIGLAIIQARIYTRLLSTKALRSSEVERSLAVKELDAVLDAWKRSVPIQFTSNGPHAALGTSSIPTLLHAVILKFAYLHALHTIHRFLRADSHLQANTYGAVIQPQSQAIGSSGDEFYLAEARQSMQLLPLLPQGSYACIWLLLHAIISASAAILEHVISNSAYILANEDLRLVEPVLSLLKTLEIEETSTVKKAEDSLRKLWEEAKLVVNSTNEHRTKGLDGEGKTRNKTATKGIKTIEDFIERIQQGAQCWKAENWV</sequence>
<dbReference type="GO" id="GO:0008270">
    <property type="term" value="F:zinc ion binding"/>
    <property type="evidence" value="ECO:0007669"/>
    <property type="project" value="InterPro"/>
</dbReference>
<dbReference type="GO" id="GO:0003700">
    <property type="term" value="F:DNA-binding transcription factor activity"/>
    <property type="evidence" value="ECO:0007669"/>
    <property type="project" value="InterPro"/>
</dbReference>
<dbReference type="InterPro" id="IPR050987">
    <property type="entry name" value="AtrR-like"/>
</dbReference>
<feature type="compositionally biased region" description="Polar residues" evidence="2">
    <location>
        <begin position="1"/>
        <end position="12"/>
    </location>
</feature>
<feature type="compositionally biased region" description="Basic and acidic residues" evidence="2">
    <location>
        <begin position="21"/>
        <end position="31"/>
    </location>
</feature>
<dbReference type="OrthoDB" id="2123952at2759"/>
<feature type="domain" description="Xylanolytic transcriptional activator regulatory" evidence="3">
    <location>
        <begin position="260"/>
        <end position="333"/>
    </location>
</feature>
<organism evidence="4 5">
    <name type="scientific">Coleophoma crateriformis</name>
    <dbReference type="NCBI Taxonomy" id="565419"/>
    <lineage>
        <taxon>Eukaryota</taxon>
        <taxon>Fungi</taxon>
        <taxon>Dikarya</taxon>
        <taxon>Ascomycota</taxon>
        <taxon>Pezizomycotina</taxon>
        <taxon>Leotiomycetes</taxon>
        <taxon>Helotiales</taxon>
        <taxon>Dermateaceae</taxon>
        <taxon>Coleophoma</taxon>
    </lineage>
</organism>
<accession>A0A3D8QVS2</accession>
<feature type="region of interest" description="Disordered" evidence="2">
    <location>
        <begin position="1"/>
        <end position="88"/>
    </location>
</feature>